<evidence type="ECO:0000313" key="6">
    <source>
        <dbReference type="EMBL" id="CEL99551.1"/>
    </source>
</evidence>
<dbReference type="AlphaFoldDB" id="A0A0G4EPR3"/>
<keyword evidence="2" id="KW-0645">Protease</keyword>
<dbReference type="GO" id="GO:0006508">
    <property type="term" value="P:proteolysis"/>
    <property type="evidence" value="ECO:0007669"/>
    <property type="project" value="UniProtKB-KW"/>
</dbReference>
<evidence type="ECO:0000256" key="3">
    <source>
        <dbReference type="ARBA" id="ARBA00022801"/>
    </source>
</evidence>
<evidence type="ECO:0000256" key="2">
    <source>
        <dbReference type="ARBA" id="ARBA00022670"/>
    </source>
</evidence>
<dbReference type="PROSITE" id="PS50600">
    <property type="entry name" value="ULP_PROTEASE"/>
    <property type="match status" value="1"/>
</dbReference>
<dbReference type="SUPFAM" id="SSF54001">
    <property type="entry name" value="Cysteine proteinases"/>
    <property type="match status" value="1"/>
</dbReference>
<feature type="region of interest" description="Disordered" evidence="4">
    <location>
        <begin position="1"/>
        <end position="146"/>
    </location>
</feature>
<dbReference type="GO" id="GO:0008234">
    <property type="term" value="F:cysteine-type peptidase activity"/>
    <property type="evidence" value="ECO:0007669"/>
    <property type="project" value="InterPro"/>
</dbReference>
<dbReference type="OrthoDB" id="1939479at2759"/>
<gene>
    <name evidence="6" type="ORF">Vbra_12619</name>
</gene>
<feature type="compositionally biased region" description="Basic and acidic residues" evidence="4">
    <location>
        <begin position="54"/>
        <end position="79"/>
    </location>
</feature>
<dbReference type="VEuPathDB" id="CryptoDB:Vbra_12619"/>
<comment type="similarity">
    <text evidence="1">Belongs to the peptidase C48 family.</text>
</comment>
<organism evidence="6 7">
    <name type="scientific">Vitrella brassicaformis (strain CCMP3155)</name>
    <dbReference type="NCBI Taxonomy" id="1169540"/>
    <lineage>
        <taxon>Eukaryota</taxon>
        <taxon>Sar</taxon>
        <taxon>Alveolata</taxon>
        <taxon>Colpodellida</taxon>
        <taxon>Vitrellaceae</taxon>
        <taxon>Vitrella</taxon>
    </lineage>
</organism>
<dbReference type="InterPro" id="IPR038765">
    <property type="entry name" value="Papain-like_cys_pep_sf"/>
</dbReference>
<evidence type="ECO:0000256" key="4">
    <source>
        <dbReference type="SAM" id="MobiDB-lite"/>
    </source>
</evidence>
<protein>
    <recommendedName>
        <fullName evidence="5">Ubiquitin-like protease family profile domain-containing protein</fullName>
    </recommendedName>
</protein>
<keyword evidence="7" id="KW-1185">Reference proteome</keyword>
<feature type="compositionally biased region" description="Acidic residues" evidence="4">
    <location>
        <begin position="125"/>
        <end position="142"/>
    </location>
</feature>
<keyword evidence="3" id="KW-0378">Hydrolase</keyword>
<sequence length="313" mass="35081">MVKHLPKERAPAGREPREPVRLQGRVRFQDLIKLFPDAPPFPNAKPKKPKSRRRLEEAARERRMRKLQEELQRKHFLRDDPDDPIDEPDEEEPRGQQPHSARLWWMDGTEDGAGAEQLPPPPLWVDDEGEGEGEGEGGEGDQGEVGSSVPWYASLPPDDLALAERLVRAGGKYPRSFISDIGHITINGHNIAALGDGSVVDNEVVDAVFTLAAERQSQLRQSGRLLPRVRFTTTDFWQSLAGPDDGYKYNYEAVKSHNNIQGISVFEVDYLAVPICDHGHWSLGFVDEETGGGIRHGHAAQRGYQLPFPPFHD</sequence>
<dbReference type="InterPro" id="IPR003653">
    <property type="entry name" value="Peptidase_C48_C"/>
</dbReference>
<dbReference type="InParanoid" id="A0A0G4EPR3"/>
<dbReference type="Proteomes" id="UP000041254">
    <property type="component" value="Unassembled WGS sequence"/>
</dbReference>
<proteinExistence type="inferred from homology"/>
<feature type="domain" description="Ubiquitin-like protease family profile" evidence="5">
    <location>
        <begin position="184"/>
        <end position="313"/>
    </location>
</feature>
<dbReference type="EMBL" id="CDMY01000283">
    <property type="protein sequence ID" value="CEL99551.1"/>
    <property type="molecule type" value="Genomic_DNA"/>
</dbReference>
<feature type="compositionally biased region" description="Acidic residues" evidence="4">
    <location>
        <begin position="80"/>
        <end position="92"/>
    </location>
</feature>
<evidence type="ECO:0000313" key="7">
    <source>
        <dbReference type="Proteomes" id="UP000041254"/>
    </source>
</evidence>
<feature type="compositionally biased region" description="Basic and acidic residues" evidence="4">
    <location>
        <begin position="1"/>
        <end position="20"/>
    </location>
</feature>
<name>A0A0G4EPR3_VITBC</name>
<dbReference type="Gene3D" id="3.40.395.10">
    <property type="entry name" value="Adenoviral Proteinase, Chain A"/>
    <property type="match status" value="1"/>
</dbReference>
<accession>A0A0G4EPR3</accession>
<reference evidence="6 7" key="1">
    <citation type="submission" date="2014-11" db="EMBL/GenBank/DDBJ databases">
        <authorList>
            <person name="Zhu J."/>
            <person name="Qi W."/>
            <person name="Song R."/>
        </authorList>
    </citation>
    <scope>NUCLEOTIDE SEQUENCE [LARGE SCALE GENOMIC DNA]</scope>
</reference>
<evidence type="ECO:0000256" key="1">
    <source>
        <dbReference type="ARBA" id="ARBA00005234"/>
    </source>
</evidence>
<evidence type="ECO:0000259" key="5">
    <source>
        <dbReference type="PROSITE" id="PS50600"/>
    </source>
</evidence>